<sequence>MYQPNSNEGINAGLRLWIVFMIAFWLVGIRAELCIALGAIGGLASGWLVANWKADKVEAKPSAPDKAPEAPLAPFEVLRRPAERLRLGERFRRLGSGRRLPKLPKRRPTKRL</sequence>
<accession>A0AA97AK58</accession>
<keyword evidence="1" id="KW-1133">Transmembrane helix</keyword>
<name>A0AA97AK58_9CYAN</name>
<protein>
    <submittedName>
        <fullName evidence="2">Uncharacterized protein</fullName>
    </submittedName>
</protein>
<dbReference type="RefSeq" id="WP_316434994.1">
    <property type="nucleotide sequence ID" value="NZ_CP053586.1"/>
</dbReference>
<gene>
    <name evidence="2" type="ORF">HJG54_11160</name>
</gene>
<reference evidence="2" key="1">
    <citation type="submission" date="2020-05" db="EMBL/GenBank/DDBJ databases">
        <authorList>
            <person name="Zhu T."/>
            <person name="Keshari N."/>
            <person name="Lu X."/>
        </authorList>
    </citation>
    <scope>NUCLEOTIDE SEQUENCE</scope>
    <source>
        <strain evidence="2">NK1-12</strain>
    </source>
</reference>
<organism evidence="2">
    <name type="scientific">Leptolyngbya sp. NK1-12</name>
    <dbReference type="NCBI Taxonomy" id="2547451"/>
    <lineage>
        <taxon>Bacteria</taxon>
        <taxon>Bacillati</taxon>
        <taxon>Cyanobacteriota</taxon>
        <taxon>Cyanophyceae</taxon>
        <taxon>Leptolyngbyales</taxon>
        <taxon>Leptolyngbyaceae</taxon>
        <taxon>Leptolyngbya group</taxon>
        <taxon>Leptolyngbya</taxon>
    </lineage>
</organism>
<evidence type="ECO:0000313" key="2">
    <source>
        <dbReference type="EMBL" id="WNZ23357.1"/>
    </source>
</evidence>
<dbReference type="AlphaFoldDB" id="A0AA97AK58"/>
<proteinExistence type="predicted"/>
<feature type="transmembrane region" description="Helical" evidence="1">
    <location>
        <begin position="35"/>
        <end position="52"/>
    </location>
</feature>
<feature type="transmembrane region" description="Helical" evidence="1">
    <location>
        <begin position="12"/>
        <end position="29"/>
    </location>
</feature>
<keyword evidence="1" id="KW-0472">Membrane</keyword>
<evidence type="ECO:0000256" key="1">
    <source>
        <dbReference type="SAM" id="Phobius"/>
    </source>
</evidence>
<dbReference type="EMBL" id="CP053586">
    <property type="protein sequence ID" value="WNZ23357.1"/>
    <property type="molecule type" value="Genomic_DNA"/>
</dbReference>
<keyword evidence="1" id="KW-0812">Transmembrane</keyword>